<protein>
    <submittedName>
        <fullName evidence="1">Uncharacterized protein</fullName>
    </submittedName>
</protein>
<name>A0A8S9Q1M1_BRACR</name>
<evidence type="ECO:0000313" key="1">
    <source>
        <dbReference type="EMBL" id="KAF3535230.1"/>
    </source>
</evidence>
<gene>
    <name evidence="1" type="ORF">F2Q69_00020241</name>
</gene>
<organism evidence="1 2">
    <name type="scientific">Brassica cretica</name>
    <name type="common">Mustard</name>
    <dbReference type="NCBI Taxonomy" id="69181"/>
    <lineage>
        <taxon>Eukaryota</taxon>
        <taxon>Viridiplantae</taxon>
        <taxon>Streptophyta</taxon>
        <taxon>Embryophyta</taxon>
        <taxon>Tracheophyta</taxon>
        <taxon>Spermatophyta</taxon>
        <taxon>Magnoliopsida</taxon>
        <taxon>eudicotyledons</taxon>
        <taxon>Gunneridae</taxon>
        <taxon>Pentapetalae</taxon>
        <taxon>rosids</taxon>
        <taxon>malvids</taxon>
        <taxon>Brassicales</taxon>
        <taxon>Brassicaceae</taxon>
        <taxon>Brassiceae</taxon>
        <taxon>Brassica</taxon>
    </lineage>
</organism>
<evidence type="ECO:0000313" key="2">
    <source>
        <dbReference type="Proteomes" id="UP000712600"/>
    </source>
</evidence>
<proteinExistence type="predicted"/>
<comment type="caution">
    <text evidence="1">The sequence shown here is derived from an EMBL/GenBank/DDBJ whole genome shotgun (WGS) entry which is preliminary data.</text>
</comment>
<dbReference type="EMBL" id="QGKX02001290">
    <property type="protein sequence ID" value="KAF3535230.1"/>
    <property type="molecule type" value="Genomic_DNA"/>
</dbReference>
<dbReference type="Proteomes" id="UP000712600">
    <property type="component" value="Unassembled WGS sequence"/>
</dbReference>
<accession>A0A8S9Q1M1</accession>
<reference evidence="1" key="1">
    <citation type="submission" date="2019-12" db="EMBL/GenBank/DDBJ databases">
        <title>Genome sequencing and annotation of Brassica cretica.</title>
        <authorList>
            <person name="Studholme D.J."/>
            <person name="Sarris P."/>
        </authorList>
    </citation>
    <scope>NUCLEOTIDE SEQUENCE</scope>
    <source>
        <strain evidence="1">PFS-109/04</strain>
        <tissue evidence="1">Leaf</tissue>
    </source>
</reference>
<dbReference type="AlphaFoldDB" id="A0A8S9Q1M1"/>
<sequence length="144" mass="16320">MEYPKIRELLPEVLDDILRIRPSITGAHTGHICLVPNQIRLLLSKVRLCSWISLYRPLQPLGGCDIYKLEQNLRDLLVEHLGKIIGNGSITKVWGESWISTGSPLLSFGHTEHYWGAHRTHMFGTQPDQAPTQQSQAMQLDITL</sequence>